<reference evidence="8 9" key="1">
    <citation type="journal article" date="2015" name="Genome Announc.">
        <title>Draft Genome Sequence of Brevibacillus brevis DZQ7, a Plant Growth-Promoting Rhizobacterium with Broad-Spectrum Antimicrobial Activity.</title>
        <authorList>
            <person name="Hou Q."/>
            <person name="Wang C."/>
            <person name="Hou X."/>
            <person name="Xia Z."/>
            <person name="Ye J."/>
            <person name="Liu K."/>
            <person name="Liu H."/>
            <person name="Wang J."/>
            <person name="Guo H."/>
            <person name="Yu X."/>
            <person name="Yang Y."/>
            <person name="Du B."/>
            <person name="Ding Y."/>
        </authorList>
    </citation>
    <scope>NUCLEOTIDE SEQUENCE [LARGE SCALE GENOMIC DNA]</scope>
    <source>
        <strain evidence="8 9">DZQ7</strain>
    </source>
</reference>
<organism evidence="8 9">
    <name type="scientific">Brevibacillus brevis</name>
    <name type="common">Bacillus brevis</name>
    <dbReference type="NCBI Taxonomy" id="1393"/>
    <lineage>
        <taxon>Bacteria</taxon>
        <taxon>Bacillati</taxon>
        <taxon>Bacillota</taxon>
        <taxon>Bacilli</taxon>
        <taxon>Bacillales</taxon>
        <taxon>Paenibacillaceae</taxon>
        <taxon>Brevibacillus</taxon>
    </lineage>
</organism>
<keyword evidence="5 6" id="KW-0472">Membrane</keyword>
<protein>
    <submittedName>
        <fullName evidence="8">MFS transporter</fullName>
    </submittedName>
</protein>
<dbReference type="GO" id="GO:0005886">
    <property type="term" value="C:plasma membrane"/>
    <property type="evidence" value="ECO:0007669"/>
    <property type="project" value="UniProtKB-SubCell"/>
</dbReference>
<dbReference type="PROSITE" id="PS50850">
    <property type="entry name" value="MFS"/>
    <property type="match status" value="1"/>
</dbReference>
<feature type="transmembrane region" description="Helical" evidence="6">
    <location>
        <begin position="50"/>
        <end position="75"/>
    </location>
</feature>
<dbReference type="Gene3D" id="1.20.1720.10">
    <property type="entry name" value="Multidrug resistance protein D"/>
    <property type="match status" value="1"/>
</dbReference>
<dbReference type="PANTHER" id="PTHR42718">
    <property type="entry name" value="MAJOR FACILITATOR SUPERFAMILY MULTIDRUG TRANSPORTER MFSC"/>
    <property type="match status" value="1"/>
</dbReference>
<proteinExistence type="predicted"/>
<evidence type="ECO:0000256" key="1">
    <source>
        <dbReference type="ARBA" id="ARBA00004651"/>
    </source>
</evidence>
<feature type="transmembrane region" description="Helical" evidence="6">
    <location>
        <begin position="81"/>
        <end position="99"/>
    </location>
</feature>
<evidence type="ECO:0000256" key="2">
    <source>
        <dbReference type="ARBA" id="ARBA00022448"/>
    </source>
</evidence>
<name>A0A2Z4MIC6_BREBE</name>
<dbReference type="SUPFAM" id="SSF103473">
    <property type="entry name" value="MFS general substrate transporter"/>
    <property type="match status" value="1"/>
</dbReference>
<evidence type="ECO:0000256" key="5">
    <source>
        <dbReference type="ARBA" id="ARBA00023136"/>
    </source>
</evidence>
<keyword evidence="3 6" id="KW-0812">Transmembrane</keyword>
<feature type="transmembrane region" description="Helical" evidence="6">
    <location>
        <begin position="20"/>
        <end position="38"/>
    </location>
</feature>
<dbReference type="RefSeq" id="WP_082195920.1">
    <property type="nucleotide sequence ID" value="NZ_CP030117.1"/>
</dbReference>
<dbReference type="EMBL" id="CP030117">
    <property type="protein sequence ID" value="AWX56121.1"/>
    <property type="molecule type" value="Genomic_DNA"/>
</dbReference>
<dbReference type="GO" id="GO:0022857">
    <property type="term" value="F:transmembrane transporter activity"/>
    <property type="evidence" value="ECO:0007669"/>
    <property type="project" value="InterPro"/>
</dbReference>
<dbReference type="AlphaFoldDB" id="A0A2Z4MIC6"/>
<dbReference type="InterPro" id="IPR011701">
    <property type="entry name" value="MFS"/>
</dbReference>
<gene>
    <name evidence="8" type="ORF">AB432_014190</name>
</gene>
<evidence type="ECO:0000259" key="7">
    <source>
        <dbReference type="PROSITE" id="PS50850"/>
    </source>
</evidence>
<dbReference type="Proteomes" id="UP000036061">
    <property type="component" value="Chromosome"/>
</dbReference>
<evidence type="ECO:0000313" key="9">
    <source>
        <dbReference type="Proteomes" id="UP000036061"/>
    </source>
</evidence>
<feature type="domain" description="Major facilitator superfamily (MFS) profile" evidence="7">
    <location>
        <begin position="1"/>
        <end position="123"/>
    </location>
</feature>
<evidence type="ECO:0000256" key="4">
    <source>
        <dbReference type="ARBA" id="ARBA00022989"/>
    </source>
</evidence>
<dbReference type="InterPro" id="IPR020846">
    <property type="entry name" value="MFS_dom"/>
</dbReference>
<evidence type="ECO:0000256" key="6">
    <source>
        <dbReference type="SAM" id="Phobius"/>
    </source>
</evidence>
<dbReference type="InterPro" id="IPR036259">
    <property type="entry name" value="MFS_trans_sf"/>
</dbReference>
<keyword evidence="4 6" id="KW-1133">Transmembrane helix</keyword>
<dbReference type="Pfam" id="PF07690">
    <property type="entry name" value="MFS_1"/>
    <property type="match status" value="1"/>
</dbReference>
<keyword evidence="2" id="KW-0813">Transport</keyword>
<dbReference type="PANTHER" id="PTHR42718:SF39">
    <property type="entry name" value="ACTINORHODIN TRANSPORTER-RELATED"/>
    <property type="match status" value="1"/>
</dbReference>
<comment type="subcellular location">
    <subcellularLocation>
        <location evidence="1">Cell membrane</location>
        <topology evidence="1">Multi-pass membrane protein</topology>
    </subcellularLocation>
</comment>
<accession>A0A2Z4MIC6</accession>
<evidence type="ECO:0000313" key="8">
    <source>
        <dbReference type="EMBL" id="AWX56121.1"/>
    </source>
</evidence>
<sequence length="123" mass="13372">MLPFLRSRSKQLHASTTQIQFIVASYVLSYAVLLIAGARLGDWQGRKRMFLVGMGIFIVASALCGISMSGGFLIFSRVIQGIGAAILIPQVLSIIQVIFPPEERGKAIGFYGAVWDKDSLGPR</sequence>
<evidence type="ECO:0000256" key="3">
    <source>
        <dbReference type="ARBA" id="ARBA00022692"/>
    </source>
</evidence>